<evidence type="ECO:0000259" key="1">
    <source>
        <dbReference type="Pfam" id="PF00557"/>
    </source>
</evidence>
<feature type="domain" description="Peptidase M24" evidence="1">
    <location>
        <begin position="212"/>
        <end position="427"/>
    </location>
</feature>
<dbReference type="AlphaFoldDB" id="A0A1I0DDR7"/>
<dbReference type="SUPFAM" id="SSF55920">
    <property type="entry name" value="Creatinase/aminopeptidase"/>
    <property type="match status" value="1"/>
</dbReference>
<proteinExistence type="predicted"/>
<dbReference type="InterPro" id="IPR000994">
    <property type="entry name" value="Pept_M24"/>
</dbReference>
<organism evidence="2 3">
    <name type="scientific">Thalassotalea agarivorans</name>
    <name type="common">Thalassomonas agarivorans</name>
    <dbReference type="NCBI Taxonomy" id="349064"/>
    <lineage>
        <taxon>Bacteria</taxon>
        <taxon>Pseudomonadati</taxon>
        <taxon>Pseudomonadota</taxon>
        <taxon>Gammaproteobacteria</taxon>
        <taxon>Alteromonadales</taxon>
        <taxon>Colwelliaceae</taxon>
        <taxon>Thalassotalea</taxon>
    </lineage>
</organism>
<gene>
    <name evidence="2" type="ORF">SAMN05660429_01475</name>
</gene>
<dbReference type="PROSITE" id="PS51257">
    <property type="entry name" value="PROKAR_LIPOPROTEIN"/>
    <property type="match status" value="1"/>
</dbReference>
<dbReference type="Gene3D" id="3.90.230.10">
    <property type="entry name" value="Creatinase/methionine aminopeptidase superfamily"/>
    <property type="match status" value="1"/>
</dbReference>
<keyword evidence="2" id="KW-0378">Hydrolase</keyword>
<accession>A0A1I0DDR7</accession>
<dbReference type="OrthoDB" id="9765815at2"/>
<keyword evidence="2" id="KW-0031">Aminopeptidase</keyword>
<protein>
    <submittedName>
        <fullName evidence="2">Xaa-Pro aminopeptidase</fullName>
    </submittedName>
</protein>
<dbReference type="GO" id="GO:0004177">
    <property type="term" value="F:aminopeptidase activity"/>
    <property type="evidence" value="ECO:0007669"/>
    <property type="project" value="UniProtKB-KW"/>
</dbReference>
<dbReference type="EMBL" id="FOHK01000006">
    <property type="protein sequence ID" value="SET30473.1"/>
    <property type="molecule type" value="Genomic_DNA"/>
</dbReference>
<evidence type="ECO:0000313" key="2">
    <source>
        <dbReference type="EMBL" id="SET30473.1"/>
    </source>
</evidence>
<reference evidence="2 3" key="1">
    <citation type="submission" date="2016-10" db="EMBL/GenBank/DDBJ databases">
        <authorList>
            <person name="de Groot N.N."/>
        </authorList>
    </citation>
    <scope>NUCLEOTIDE SEQUENCE [LARGE SCALE GENOMIC DNA]</scope>
    <source>
        <strain evidence="2 3">DSM 19706</strain>
    </source>
</reference>
<keyword evidence="3" id="KW-1185">Reference proteome</keyword>
<dbReference type="Pfam" id="PF00557">
    <property type="entry name" value="Peptidase_M24"/>
    <property type="match status" value="1"/>
</dbReference>
<dbReference type="InterPro" id="IPR036005">
    <property type="entry name" value="Creatinase/aminopeptidase-like"/>
</dbReference>
<evidence type="ECO:0000313" key="3">
    <source>
        <dbReference type="Proteomes" id="UP000199308"/>
    </source>
</evidence>
<dbReference type="RefSeq" id="WP_093328891.1">
    <property type="nucleotide sequence ID" value="NZ_AP027363.1"/>
</dbReference>
<dbReference type="Proteomes" id="UP000199308">
    <property type="component" value="Unassembled WGS sequence"/>
</dbReference>
<dbReference type="STRING" id="349064.SAMN05660429_01475"/>
<keyword evidence="2" id="KW-0645">Protease</keyword>
<sequence length="456" mass="51279">MNFKPFCGVICALALLGCSEKTQSVALKPDSDALESQVLSMKDRAQFIDDMTAQRVQTLLPSLMKKTGIDAWLLISREYNEDPILKTFLPATWLSARRTTIFLFVLEDSGQLQAYAVAPYNVGSVFTKAWDKSTQDDQWQALVSLLKQHNPEKIGINQSQIWAHADGLVVTDFEQLKQALPKDMENKLVSSEPLAIAWLEQRIKPEVEQYKDIVALAHAIIAEGFSNKVVTPGVTTTDDIAWWYRERVRELKLQAWFHPSVSIQRADNQAFDHETTFTNKDTDNVVRPGDLLHVDFGITYLRLNTDTQQHAYVLKQGETSAPDYLNEALSKANQLQDIFTDLFAEGVTGNEILAKARSEAIAQGLKPTIYTHPIGFHGHGAGTTLGMWDAQQGVPGDGDYPLHLNTAYSIELNNAVYLKEWGKEIRIMLEEDAFFDESGVWYLNGRQTSFHLIKSN</sequence>
<name>A0A1I0DDR7_THASX</name>